<feature type="active site" description="Proton donor" evidence="10">
    <location>
        <position position="367"/>
    </location>
</feature>
<comment type="pathway">
    <text evidence="6">Amine and polyamine biosynthesis; putrescine biosynthesis via L-ornithine pathway; putrescine from L-ornithine: step 1/1.</text>
</comment>
<comment type="subunit">
    <text evidence="8">Homodimer. Only the dimer is catalytically active, as the active sites are constructed of residues from both monomers.</text>
</comment>
<feature type="modified residue" description="N6-(pyridoxal phosphate)lysine" evidence="10">
    <location>
        <position position="83"/>
    </location>
</feature>
<dbReference type="FunFam" id="3.20.20.10:FF:000005">
    <property type="entry name" value="Ornithine decarboxylase"/>
    <property type="match status" value="1"/>
</dbReference>
<sequence length="440" mass="48579">MPYYESETPRRDLPLKETTTLWNGDEISPSNNAVLKAMEWKLSPQSKGSKSEPFCVMDLGYVHNQYEHWEKSLPSVTPFYAVKCNPDVHIIGLLGSLGCGFDCASRSEIELVLGQGIPAGRIIFANPCKKPSDINFARKIGVNRMTFDNEAELHKIKQLFPESQLVLRCFASDPSATYCLSSKFGAHPEASMSLLECAKSLGLNVIGVSFHVGSSSKDPKAFEIAIQNSRRIFDAGSRMGHNMRLLDIGGGFSESTFDDMAESIQRSLDFHFGDIDAELVAEPGRYFAAGALTVACEIIARRDAKETPPSAEEATNMLYLNDGIYGTFLCNLFEPGPLPRVLCASGIFYPQTAVSDRATYIIWGPTCDGTDCIAKGVELPERLTFGDWLYFPDMGAYSTCLTTGFNGFESHRETIYVSSNSLTIEFLTKVNKTMCKEQTH</sequence>
<evidence type="ECO:0000256" key="7">
    <source>
        <dbReference type="ARBA" id="ARBA00034138"/>
    </source>
</evidence>
<dbReference type="GO" id="GO:0005737">
    <property type="term" value="C:cytoplasm"/>
    <property type="evidence" value="ECO:0007669"/>
    <property type="project" value="TreeGrafter"/>
</dbReference>
<dbReference type="InterPro" id="IPR022644">
    <property type="entry name" value="De-COase2_N"/>
</dbReference>
<dbReference type="PROSITE" id="PS00878">
    <property type="entry name" value="ODR_DC_2_1"/>
    <property type="match status" value="1"/>
</dbReference>
<proteinExistence type="inferred from homology"/>
<evidence type="ECO:0000256" key="2">
    <source>
        <dbReference type="ARBA" id="ARBA00008872"/>
    </source>
</evidence>
<dbReference type="Gene3D" id="2.40.37.10">
    <property type="entry name" value="Lyase, Ornithine Decarboxylase, Chain A, domain 1"/>
    <property type="match status" value="1"/>
</dbReference>
<evidence type="ECO:0000313" key="12">
    <source>
        <dbReference type="EMBL" id="CEJ60165.1"/>
    </source>
</evidence>
<dbReference type="PRINTS" id="PR01179">
    <property type="entry name" value="ODADCRBXLASE"/>
</dbReference>
<dbReference type="InterPro" id="IPR022653">
    <property type="entry name" value="De-COase2_pyr-phos_BS"/>
</dbReference>
<dbReference type="EC" id="4.1.1.17" evidence="7"/>
<comment type="catalytic activity">
    <reaction evidence="9">
        <text>L-ornithine + H(+) = putrescine + CO2</text>
        <dbReference type="Rhea" id="RHEA:22964"/>
        <dbReference type="ChEBI" id="CHEBI:15378"/>
        <dbReference type="ChEBI" id="CHEBI:16526"/>
        <dbReference type="ChEBI" id="CHEBI:46911"/>
        <dbReference type="ChEBI" id="CHEBI:326268"/>
        <dbReference type="EC" id="4.1.1.17"/>
    </reaction>
</comment>
<reference evidence="13" key="1">
    <citation type="journal article" date="2015" name="Genome Announc.">
        <title>Draft genome sequence of the fungus Penicillium brasilianum MG11.</title>
        <authorList>
            <person name="Horn F."/>
            <person name="Linde J."/>
            <person name="Mattern D.J."/>
            <person name="Walther G."/>
            <person name="Guthke R."/>
            <person name="Brakhage A.A."/>
            <person name="Valiante V."/>
        </authorList>
    </citation>
    <scope>NUCLEOTIDE SEQUENCE [LARGE SCALE GENOMIC DNA]</scope>
    <source>
        <strain evidence="13">MG11</strain>
    </source>
</reference>
<evidence type="ECO:0000256" key="9">
    <source>
        <dbReference type="ARBA" id="ARBA00049127"/>
    </source>
</evidence>
<dbReference type="GO" id="GO:0004586">
    <property type="term" value="F:ornithine decarboxylase activity"/>
    <property type="evidence" value="ECO:0007669"/>
    <property type="project" value="UniProtKB-EC"/>
</dbReference>
<evidence type="ECO:0000256" key="4">
    <source>
        <dbReference type="ARBA" id="ARBA00022898"/>
    </source>
</evidence>
<dbReference type="Pfam" id="PF02784">
    <property type="entry name" value="Orn_Arg_deC_N"/>
    <property type="match status" value="1"/>
</dbReference>
<dbReference type="Gene3D" id="3.20.20.10">
    <property type="entry name" value="Alanine racemase"/>
    <property type="match status" value="1"/>
</dbReference>
<protein>
    <recommendedName>
        <fullName evidence="7">ornithine decarboxylase</fullName>
        <ecNumber evidence="7">4.1.1.17</ecNumber>
    </recommendedName>
</protein>
<gene>
    <name evidence="12" type="ORF">PMG11_08750</name>
</gene>
<evidence type="ECO:0000256" key="5">
    <source>
        <dbReference type="ARBA" id="ARBA00023239"/>
    </source>
</evidence>
<dbReference type="PANTHER" id="PTHR11482">
    <property type="entry name" value="ARGININE/DIAMINOPIMELATE/ORNITHINE DECARBOXYLASE"/>
    <property type="match status" value="1"/>
</dbReference>
<dbReference type="GO" id="GO:0033387">
    <property type="term" value="P:putrescine biosynthetic process from arginine, via ornithine"/>
    <property type="evidence" value="ECO:0007669"/>
    <property type="project" value="TreeGrafter"/>
</dbReference>
<dbReference type="OrthoDB" id="5034579at2759"/>
<dbReference type="InterPro" id="IPR029066">
    <property type="entry name" value="PLP-binding_barrel"/>
</dbReference>
<dbReference type="SUPFAM" id="SSF51419">
    <property type="entry name" value="PLP-binding barrel"/>
    <property type="match status" value="1"/>
</dbReference>
<organism evidence="12 13">
    <name type="scientific">Penicillium brasilianum</name>
    <dbReference type="NCBI Taxonomy" id="104259"/>
    <lineage>
        <taxon>Eukaryota</taxon>
        <taxon>Fungi</taxon>
        <taxon>Dikarya</taxon>
        <taxon>Ascomycota</taxon>
        <taxon>Pezizomycotina</taxon>
        <taxon>Eurotiomycetes</taxon>
        <taxon>Eurotiomycetidae</taxon>
        <taxon>Eurotiales</taxon>
        <taxon>Aspergillaceae</taxon>
        <taxon>Penicillium</taxon>
    </lineage>
</organism>
<feature type="domain" description="Orn/DAP/Arg decarboxylase 2 N-terminal" evidence="11">
    <location>
        <begin position="60"/>
        <end position="289"/>
    </location>
</feature>
<name>A0A0F7TXQ4_PENBI</name>
<accession>A0A0F7TXQ4</accession>
<dbReference type="PRINTS" id="PR01182">
    <property type="entry name" value="ORNDCRBXLASE"/>
</dbReference>
<comment type="similarity">
    <text evidence="2">Belongs to the Orn/Lys/Arg decarboxylase class-II family.</text>
</comment>
<evidence type="ECO:0000256" key="3">
    <source>
        <dbReference type="ARBA" id="ARBA00022793"/>
    </source>
</evidence>
<keyword evidence="3" id="KW-0210">Decarboxylase</keyword>
<keyword evidence="4 10" id="KW-0663">Pyridoxal phosphate</keyword>
<keyword evidence="13" id="KW-1185">Reference proteome</keyword>
<evidence type="ECO:0000256" key="1">
    <source>
        <dbReference type="ARBA" id="ARBA00001933"/>
    </source>
</evidence>
<dbReference type="AlphaFoldDB" id="A0A0F7TXQ4"/>
<dbReference type="Proteomes" id="UP000042958">
    <property type="component" value="Unassembled WGS sequence"/>
</dbReference>
<comment type="cofactor">
    <cofactor evidence="1 10">
        <name>pyridoxal 5'-phosphate</name>
        <dbReference type="ChEBI" id="CHEBI:597326"/>
    </cofactor>
</comment>
<evidence type="ECO:0000256" key="8">
    <source>
        <dbReference type="ARBA" id="ARBA00046672"/>
    </source>
</evidence>
<evidence type="ECO:0000259" key="11">
    <source>
        <dbReference type="Pfam" id="PF02784"/>
    </source>
</evidence>
<evidence type="ECO:0000256" key="6">
    <source>
        <dbReference type="ARBA" id="ARBA00034115"/>
    </source>
</evidence>
<dbReference type="PANTHER" id="PTHR11482:SF6">
    <property type="entry name" value="ORNITHINE DECARBOXYLASE 1-RELATED"/>
    <property type="match status" value="1"/>
</dbReference>
<dbReference type="InterPro" id="IPR000183">
    <property type="entry name" value="Orn/DAP/Arg_de-COase"/>
</dbReference>
<dbReference type="EMBL" id="CDHK01000008">
    <property type="protein sequence ID" value="CEJ60165.1"/>
    <property type="molecule type" value="Genomic_DNA"/>
</dbReference>
<dbReference type="CDD" id="cd00622">
    <property type="entry name" value="PLPDE_III_ODC"/>
    <property type="match status" value="1"/>
</dbReference>
<dbReference type="STRING" id="104259.A0A0F7TXQ4"/>
<dbReference type="InterPro" id="IPR009006">
    <property type="entry name" value="Ala_racemase/Decarboxylase_C"/>
</dbReference>
<keyword evidence="5" id="KW-0456">Lyase</keyword>
<evidence type="ECO:0000313" key="13">
    <source>
        <dbReference type="Proteomes" id="UP000042958"/>
    </source>
</evidence>
<dbReference type="SUPFAM" id="SSF50621">
    <property type="entry name" value="Alanine racemase C-terminal domain-like"/>
    <property type="match status" value="1"/>
</dbReference>
<dbReference type="InterPro" id="IPR002433">
    <property type="entry name" value="Orn_de-COase"/>
</dbReference>
<evidence type="ECO:0000256" key="10">
    <source>
        <dbReference type="PIRSR" id="PIRSR600183-50"/>
    </source>
</evidence>